<sequence length="367" mass="42630">MKIAFVKRNFSYHGGAERYLSTLIEALKNKEWEIHIFANKWLKHEEVIFHKIPILPLGSFLRAYSFNRNLKINLKEFDCVISFERTTNQHIYRAGEGCHRRWLELRSSFESEIKKLSFKLNPLHRYYLRLEREIFEKTPLIIANSHMVKNEIINYYGIPSSKIKAIYNGVDTEKFSPKNRKKNSQLRQALNLPEDRKIILFVGSGFKRKGLFTLLKAMAILKHKPYLLLVIGKGDIKKYMKISKNLGIENKVFFMGTRKEIENFYAIANLFVLPTIYDPFSNAALEAMASGIPVITTTNNGVAELIEEGKEGFTIKNPFAHEELADKINTAMESTEKMGEFARKKAEHFTIQRAVEEFMECIKNFLS</sequence>
<evidence type="ECO:0000259" key="1">
    <source>
        <dbReference type="Pfam" id="PF00534"/>
    </source>
</evidence>
<dbReference type="SUPFAM" id="SSF53756">
    <property type="entry name" value="UDP-Glycosyltransferase/glycogen phosphorylase"/>
    <property type="match status" value="1"/>
</dbReference>
<reference evidence="3" key="1">
    <citation type="submission" date="2024-01" db="EMBL/GenBank/DDBJ databases">
        <title>The first autotrophic representatives of the genus Thermodesulfovibrio.</title>
        <authorList>
            <person name="Maltseva A.I."/>
            <person name="Elcheninov A.G."/>
            <person name="Kublanov I.V."/>
            <person name="Lebedinsky A.V."/>
            <person name="Frolov E.N."/>
        </authorList>
    </citation>
    <scope>NUCLEOTIDE SEQUENCE</scope>
    <source>
        <strain evidence="3">3907-1M</strain>
    </source>
</reference>
<feature type="domain" description="Glycosyltransferase subfamily 4-like N-terminal" evidence="2">
    <location>
        <begin position="14"/>
        <end position="174"/>
    </location>
</feature>
<evidence type="ECO:0000313" key="3">
    <source>
        <dbReference type="EMBL" id="XCH46597.1"/>
    </source>
</evidence>
<dbReference type="RefSeq" id="WP_353684125.1">
    <property type="nucleotide sequence ID" value="NZ_CP144373.1"/>
</dbReference>
<dbReference type="Gene3D" id="3.40.50.2000">
    <property type="entry name" value="Glycogen Phosphorylase B"/>
    <property type="match status" value="2"/>
</dbReference>
<gene>
    <name evidence="3" type="ORF">V4D30_09650</name>
</gene>
<dbReference type="PANTHER" id="PTHR12526">
    <property type="entry name" value="GLYCOSYLTRANSFERASE"/>
    <property type="match status" value="1"/>
</dbReference>
<dbReference type="Pfam" id="PF00534">
    <property type="entry name" value="Glycos_transf_1"/>
    <property type="match status" value="1"/>
</dbReference>
<dbReference type="Pfam" id="PF13439">
    <property type="entry name" value="Glyco_transf_4"/>
    <property type="match status" value="1"/>
</dbReference>
<accession>A0AAU8GWL3</accession>
<proteinExistence type="predicted"/>
<evidence type="ECO:0000259" key="2">
    <source>
        <dbReference type="Pfam" id="PF13439"/>
    </source>
</evidence>
<dbReference type="EC" id="2.4.-.-" evidence="3"/>
<name>A0AAU8GWL3_9BACT</name>
<dbReference type="InterPro" id="IPR028098">
    <property type="entry name" value="Glyco_trans_4-like_N"/>
</dbReference>
<protein>
    <submittedName>
        <fullName evidence="3">Glycosyltransferase family 4 protein</fullName>
        <ecNumber evidence="3">2.4.-.-</ecNumber>
    </submittedName>
</protein>
<feature type="domain" description="Glycosyl transferase family 1" evidence="1">
    <location>
        <begin position="185"/>
        <end position="343"/>
    </location>
</feature>
<organism evidence="3">
    <name type="scientific">Thermodesulfovibrio autotrophicus</name>
    <dbReference type="NCBI Taxonomy" id="3118333"/>
    <lineage>
        <taxon>Bacteria</taxon>
        <taxon>Pseudomonadati</taxon>
        <taxon>Nitrospirota</taxon>
        <taxon>Thermodesulfovibrionia</taxon>
        <taxon>Thermodesulfovibrionales</taxon>
        <taxon>Thermodesulfovibrionaceae</taxon>
        <taxon>Thermodesulfovibrio</taxon>
    </lineage>
</organism>
<dbReference type="GO" id="GO:0016757">
    <property type="term" value="F:glycosyltransferase activity"/>
    <property type="evidence" value="ECO:0007669"/>
    <property type="project" value="UniProtKB-KW"/>
</dbReference>
<keyword evidence="3" id="KW-0808">Transferase</keyword>
<dbReference type="CDD" id="cd03801">
    <property type="entry name" value="GT4_PimA-like"/>
    <property type="match status" value="1"/>
</dbReference>
<dbReference type="AlphaFoldDB" id="A0AAU8GWL3"/>
<keyword evidence="3" id="KW-0328">Glycosyltransferase</keyword>
<dbReference type="EMBL" id="CP144373">
    <property type="protein sequence ID" value="XCH46597.1"/>
    <property type="molecule type" value="Genomic_DNA"/>
</dbReference>
<dbReference type="InterPro" id="IPR001296">
    <property type="entry name" value="Glyco_trans_1"/>
</dbReference>
<dbReference type="PANTHER" id="PTHR12526:SF623">
    <property type="entry name" value="WABG"/>
    <property type="match status" value="1"/>
</dbReference>
<dbReference type="KEGG" id="taut:V4D30_09650"/>